<evidence type="ECO:0000313" key="1">
    <source>
        <dbReference type="EMBL" id="CAD7224668.1"/>
    </source>
</evidence>
<dbReference type="OrthoDB" id="6249205at2759"/>
<dbReference type="AlphaFoldDB" id="A0A7R8W8A0"/>
<dbReference type="EMBL" id="OB660415">
    <property type="protein sequence ID" value="CAD7224668.1"/>
    <property type="molecule type" value="Genomic_DNA"/>
</dbReference>
<proteinExistence type="predicted"/>
<name>A0A7R8W8A0_9CRUS</name>
<sequence>MSNRFPFPIAGTYRVFLGDHIYEQFCLGDKQEMRISVPRIDTSLMLKRYDAISVSELIQDAEIPLIFGGIGVLIVRLQMTNVSNLWNVKDVPDVLITRDCLSAFKGRRRDIPADQYEGCRPASKDIQLAQFTFNNIDELDIHRDYYDDVTWCFCDFDERCNSGWGLQPIPFRWLFFLVLLATYCSSHAH</sequence>
<organism evidence="1">
    <name type="scientific">Cyprideis torosa</name>
    <dbReference type="NCBI Taxonomy" id="163714"/>
    <lineage>
        <taxon>Eukaryota</taxon>
        <taxon>Metazoa</taxon>
        <taxon>Ecdysozoa</taxon>
        <taxon>Arthropoda</taxon>
        <taxon>Crustacea</taxon>
        <taxon>Oligostraca</taxon>
        <taxon>Ostracoda</taxon>
        <taxon>Podocopa</taxon>
        <taxon>Podocopida</taxon>
        <taxon>Cytherocopina</taxon>
        <taxon>Cytheroidea</taxon>
        <taxon>Cytherideidae</taxon>
        <taxon>Cyprideis</taxon>
    </lineage>
</organism>
<protein>
    <submittedName>
        <fullName evidence="1">Uncharacterized protein</fullName>
    </submittedName>
</protein>
<accession>A0A7R8W8A0</accession>
<reference evidence="1" key="1">
    <citation type="submission" date="2020-11" db="EMBL/GenBank/DDBJ databases">
        <authorList>
            <person name="Tran Van P."/>
        </authorList>
    </citation>
    <scope>NUCLEOTIDE SEQUENCE</scope>
</reference>
<gene>
    <name evidence="1" type="ORF">CTOB1V02_LOCUS2623</name>
</gene>